<comment type="caution">
    <text evidence="3">The sequence shown here is derived from an EMBL/GenBank/DDBJ whole genome shotgun (WGS) entry which is preliminary data.</text>
</comment>
<feature type="compositionally biased region" description="Basic and acidic residues" evidence="1">
    <location>
        <begin position="194"/>
        <end position="209"/>
    </location>
</feature>
<reference evidence="3 4" key="1">
    <citation type="journal article" date="2023" name="G3 (Bethesda)">
        <title>A chromosome-level genome assembly of Zasmidium syzygii isolated from banana leaves.</title>
        <authorList>
            <person name="van Westerhoven A.C."/>
            <person name="Mehrabi R."/>
            <person name="Talebi R."/>
            <person name="Steentjes M.B.F."/>
            <person name="Corcolon B."/>
            <person name="Chong P.A."/>
            <person name="Kema G.H.J."/>
            <person name="Seidl M.F."/>
        </authorList>
    </citation>
    <scope>NUCLEOTIDE SEQUENCE [LARGE SCALE GENOMIC DNA]</scope>
    <source>
        <strain evidence="3 4">P124</strain>
    </source>
</reference>
<dbReference type="SUPFAM" id="SSF55729">
    <property type="entry name" value="Acyl-CoA N-acyltransferases (Nat)"/>
    <property type="match status" value="1"/>
</dbReference>
<accession>A0ABR0E1T9</accession>
<dbReference type="CDD" id="cd04301">
    <property type="entry name" value="NAT_SF"/>
    <property type="match status" value="1"/>
</dbReference>
<feature type="region of interest" description="Disordered" evidence="1">
    <location>
        <begin position="186"/>
        <end position="209"/>
    </location>
</feature>
<protein>
    <recommendedName>
        <fullName evidence="2">N-acetyltransferase domain-containing protein</fullName>
    </recommendedName>
</protein>
<keyword evidence="4" id="KW-1185">Reference proteome</keyword>
<name>A0ABR0E1T9_ZASCE</name>
<dbReference type="InterPro" id="IPR052523">
    <property type="entry name" value="Trichothecene_AcTrans"/>
</dbReference>
<evidence type="ECO:0000313" key="4">
    <source>
        <dbReference type="Proteomes" id="UP001305779"/>
    </source>
</evidence>
<dbReference type="PANTHER" id="PTHR42791:SF2">
    <property type="entry name" value="N-ACETYLTRANSFERASE DOMAIN-CONTAINING PROTEIN"/>
    <property type="match status" value="1"/>
</dbReference>
<dbReference type="Proteomes" id="UP001305779">
    <property type="component" value="Unassembled WGS sequence"/>
</dbReference>
<dbReference type="PROSITE" id="PS51186">
    <property type="entry name" value="GNAT"/>
    <property type="match status" value="1"/>
</dbReference>
<proteinExistence type="predicted"/>
<dbReference type="Pfam" id="PF13508">
    <property type="entry name" value="Acetyltransf_7"/>
    <property type="match status" value="1"/>
</dbReference>
<evidence type="ECO:0000256" key="1">
    <source>
        <dbReference type="SAM" id="MobiDB-lite"/>
    </source>
</evidence>
<sequence length="209" mass="23135">MAKDEPTTIYRNARPEDIESLKTIVPRSFFKDLPWMEAMFPDTTDIREWWGRVYEDLIASPNSYLPIAVDTASNTVIGAMTVDAVLQGEPAGGVLTRIPATQDHGEDWPEVLKTFAGEDREYVGDRNRFLIDIMGVDTAYQGRGIGQKLVAMACGFADAKGWPIYLNTGQAKGFYLKQALGFQAVASKDDPDDPEAKDGKLLRETVPKS</sequence>
<dbReference type="Gene3D" id="3.40.630.30">
    <property type="match status" value="1"/>
</dbReference>
<dbReference type="EMBL" id="JAXOVC010000012">
    <property type="protein sequence ID" value="KAK4495203.1"/>
    <property type="molecule type" value="Genomic_DNA"/>
</dbReference>
<dbReference type="InterPro" id="IPR000182">
    <property type="entry name" value="GNAT_dom"/>
</dbReference>
<organism evidence="3 4">
    <name type="scientific">Zasmidium cellare</name>
    <name type="common">Wine cellar mold</name>
    <name type="synonym">Racodium cellare</name>
    <dbReference type="NCBI Taxonomy" id="395010"/>
    <lineage>
        <taxon>Eukaryota</taxon>
        <taxon>Fungi</taxon>
        <taxon>Dikarya</taxon>
        <taxon>Ascomycota</taxon>
        <taxon>Pezizomycotina</taxon>
        <taxon>Dothideomycetes</taxon>
        <taxon>Dothideomycetidae</taxon>
        <taxon>Mycosphaerellales</taxon>
        <taxon>Mycosphaerellaceae</taxon>
        <taxon>Zasmidium</taxon>
    </lineage>
</organism>
<gene>
    <name evidence="3" type="ORF">PRZ48_013530</name>
</gene>
<dbReference type="PANTHER" id="PTHR42791">
    <property type="entry name" value="GNAT FAMILY ACETYLTRANSFERASE"/>
    <property type="match status" value="1"/>
</dbReference>
<evidence type="ECO:0000313" key="3">
    <source>
        <dbReference type="EMBL" id="KAK4495203.1"/>
    </source>
</evidence>
<feature type="domain" description="N-acetyltransferase" evidence="2">
    <location>
        <begin position="8"/>
        <end position="207"/>
    </location>
</feature>
<evidence type="ECO:0000259" key="2">
    <source>
        <dbReference type="PROSITE" id="PS51186"/>
    </source>
</evidence>
<dbReference type="InterPro" id="IPR016181">
    <property type="entry name" value="Acyl_CoA_acyltransferase"/>
</dbReference>